<evidence type="ECO:0000313" key="2">
    <source>
        <dbReference type="Proteomes" id="UP000005017"/>
    </source>
</evidence>
<gene>
    <name evidence="1" type="ORF">HMPREF9013_0616</name>
</gene>
<keyword evidence="2" id="KW-1185">Reference proteome</keyword>
<dbReference type="STRING" id="679192.HMPREF9013_0616"/>
<dbReference type="Proteomes" id="UP000005017">
    <property type="component" value="Unassembled WGS sequence"/>
</dbReference>
<dbReference type="EMBL" id="ADFR01000007">
    <property type="protein sequence ID" value="EFC05702.1"/>
    <property type="molecule type" value="Genomic_DNA"/>
</dbReference>
<dbReference type="OrthoDB" id="2221844at2"/>
<proteinExistence type="predicted"/>
<evidence type="ECO:0000313" key="1">
    <source>
        <dbReference type="EMBL" id="EFC05702.1"/>
    </source>
</evidence>
<dbReference type="RefSeq" id="WP_006627034.1">
    <property type="nucleotide sequence ID" value="NZ_ADFR01000007.1"/>
</dbReference>
<comment type="caution">
    <text evidence="1">The sequence shown here is derived from an EMBL/GenBank/DDBJ whole genome shotgun (WGS) entry which is preliminary data.</text>
</comment>
<organism evidence="1 2">
    <name type="scientific">Bulleidia extructa W1219</name>
    <dbReference type="NCBI Taxonomy" id="679192"/>
    <lineage>
        <taxon>Bacteria</taxon>
        <taxon>Bacillati</taxon>
        <taxon>Bacillota</taxon>
        <taxon>Erysipelotrichia</taxon>
        <taxon>Erysipelotrichales</taxon>
        <taxon>Erysipelotrichaceae</taxon>
        <taxon>Bulleidia</taxon>
    </lineage>
</organism>
<dbReference type="AlphaFoldDB" id="D2MNT3"/>
<dbReference type="eggNOG" id="COG0221">
    <property type="taxonomic scope" value="Bacteria"/>
</dbReference>
<sequence>MKDNVCRIIKINQEALFEFIYENFINQEEELLDLETKVGISHHFNINWKTGEFIFLAHNGEDAKENIIPFPKDIDIKKVMDRLPDTTDSVLNSAKNYTELTFDELRNLSYD</sequence>
<reference evidence="2" key="1">
    <citation type="submission" date="2009-12" db="EMBL/GenBank/DDBJ databases">
        <title>Sequence of Clostridiales genomosp. BVAB3 str. UPII9-5.</title>
        <authorList>
            <person name="Madupu R."/>
            <person name="Durkin A.S."/>
            <person name="Torralba M."/>
            <person name="Methe B."/>
            <person name="Sutton G.G."/>
            <person name="Strausberg R.L."/>
            <person name="Nelson K.E."/>
        </authorList>
    </citation>
    <scope>NUCLEOTIDE SEQUENCE [LARGE SCALE GENOMIC DNA]</scope>
    <source>
        <strain evidence="2">W1219</strain>
    </source>
</reference>
<name>D2MNT3_9FIRM</name>
<accession>D2MNT3</accession>
<protein>
    <submittedName>
        <fullName evidence="1">Uncharacterized protein</fullName>
    </submittedName>
</protein>